<dbReference type="STRING" id="1835702.A0A1F5LYP7"/>
<dbReference type="GO" id="GO:0006334">
    <property type="term" value="P:nucleosome assembly"/>
    <property type="evidence" value="ECO:0007669"/>
    <property type="project" value="TreeGrafter"/>
</dbReference>
<dbReference type="GO" id="GO:0006281">
    <property type="term" value="P:DNA repair"/>
    <property type="evidence" value="ECO:0007669"/>
    <property type="project" value="UniProtKB-KW"/>
</dbReference>
<keyword evidence="4" id="KW-0677">Repeat</keyword>
<comment type="caution">
    <text evidence="13">The sequence shown here is derived from an EMBL/GenBank/DDBJ whole genome shotgun (WGS) entry which is preliminary data.</text>
</comment>
<protein>
    <recommendedName>
        <fullName evidence="12">CAF1B/HIR1 beta-propeller domain-containing protein</fullName>
    </recommendedName>
</protein>
<accession>A0A1F5LYP7</accession>
<dbReference type="GO" id="GO:0033186">
    <property type="term" value="C:CAF-1 complex"/>
    <property type="evidence" value="ECO:0007669"/>
    <property type="project" value="TreeGrafter"/>
</dbReference>
<dbReference type="PANTHER" id="PTHR15271">
    <property type="entry name" value="CHROMATIN ASSEMBLY FACTOR 1 SUBUNIT B"/>
    <property type="match status" value="1"/>
</dbReference>
<feature type="compositionally biased region" description="Low complexity" evidence="10">
    <location>
        <begin position="271"/>
        <end position="286"/>
    </location>
</feature>
<keyword evidence="8" id="KW-0539">Nucleus</keyword>
<gene>
    <name evidence="13" type="ORF">PENARI_c001G10710</name>
</gene>
<dbReference type="InterPro" id="IPR001680">
    <property type="entry name" value="WD40_rpt"/>
</dbReference>
<feature type="region of interest" description="Disordered" evidence="10">
    <location>
        <begin position="201"/>
        <end position="297"/>
    </location>
</feature>
<dbReference type="Proteomes" id="UP000177622">
    <property type="component" value="Unassembled WGS sequence"/>
</dbReference>
<evidence type="ECO:0000313" key="14">
    <source>
        <dbReference type="Proteomes" id="UP000177622"/>
    </source>
</evidence>
<name>A0A1F5LYP7_PENAI</name>
<dbReference type="PROSITE" id="PS50294">
    <property type="entry name" value="WD_REPEATS_REGION"/>
    <property type="match status" value="1"/>
</dbReference>
<dbReference type="GO" id="GO:0005634">
    <property type="term" value="C:nucleus"/>
    <property type="evidence" value="ECO:0007669"/>
    <property type="project" value="UniProtKB-SubCell"/>
</dbReference>
<evidence type="ECO:0000256" key="5">
    <source>
        <dbReference type="ARBA" id="ARBA00022763"/>
    </source>
</evidence>
<feature type="compositionally biased region" description="Basic and acidic residues" evidence="10">
    <location>
        <begin position="677"/>
        <end position="694"/>
    </location>
</feature>
<dbReference type="AlphaFoldDB" id="A0A1F5LYP7"/>
<keyword evidence="7" id="KW-0234">DNA repair</keyword>
<dbReference type="RefSeq" id="XP_022493705.1">
    <property type="nucleotide sequence ID" value="XM_022626969.1"/>
</dbReference>
<evidence type="ECO:0000259" key="12">
    <source>
        <dbReference type="Pfam" id="PF24105"/>
    </source>
</evidence>
<dbReference type="FunFam" id="2.130.10.10:FF:000461">
    <property type="entry name" value="Chromatin assembly factor 1 subunit B"/>
    <property type="match status" value="1"/>
</dbReference>
<feature type="repeat" description="WD" evidence="9">
    <location>
        <begin position="160"/>
        <end position="201"/>
    </location>
</feature>
<dbReference type="InterPro" id="IPR015943">
    <property type="entry name" value="WD40/YVTN_repeat-like_dom_sf"/>
</dbReference>
<evidence type="ECO:0000256" key="9">
    <source>
        <dbReference type="PROSITE-ProRule" id="PRU00221"/>
    </source>
</evidence>
<evidence type="ECO:0000256" key="10">
    <source>
        <dbReference type="SAM" id="MobiDB-lite"/>
    </source>
</evidence>
<dbReference type="SUPFAM" id="SSF50978">
    <property type="entry name" value="WD40 repeat-like"/>
    <property type="match status" value="1"/>
</dbReference>
<evidence type="ECO:0000256" key="3">
    <source>
        <dbReference type="ARBA" id="ARBA00022574"/>
    </source>
</evidence>
<evidence type="ECO:0000256" key="8">
    <source>
        <dbReference type="ARBA" id="ARBA00023242"/>
    </source>
</evidence>
<comment type="subcellular location">
    <subcellularLocation>
        <location evidence="1">Nucleus</location>
    </subcellularLocation>
</comment>
<feature type="transmembrane region" description="Helical" evidence="11">
    <location>
        <begin position="791"/>
        <end position="815"/>
    </location>
</feature>
<feature type="region of interest" description="Disordered" evidence="10">
    <location>
        <begin position="440"/>
        <end position="476"/>
    </location>
</feature>
<dbReference type="InterPro" id="IPR036322">
    <property type="entry name" value="WD40_repeat_dom_sf"/>
</dbReference>
<dbReference type="Pfam" id="PF24105">
    <property type="entry name" value="Beta-prop_CAF1B_HIR1"/>
    <property type="match status" value="2"/>
</dbReference>
<feature type="compositionally biased region" description="Pro residues" evidence="10">
    <location>
        <begin position="651"/>
        <end position="661"/>
    </location>
</feature>
<feature type="repeat" description="WD" evidence="9">
    <location>
        <begin position="118"/>
        <end position="159"/>
    </location>
</feature>
<dbReference type="PANTHER" id="PTHR15271:SF4">
    <property type="entry name" value="CHROMATIN ASSEMBLY FACTOR 1 SUBUNIT B"/>
    <property type="match status" value="1"/>
</dbReference>
<dbReference type="SMART" id="SM00320">
    <property type="entry name" value="WD40"/>
    <property type="match status" value="5"/>
</dbReference>
<evidence type="ECO:0000256" key="4">
    <source>
        <dbReference type="ARBA" id="ARBA00022737"/>
    </source>
</evidence>
<keyword evidence="14" id="KW-1185">Reference proteome</keyword>
<sequence length="872" mass="92076">MKATPLLVSWHNDNAPIYSVHYDPHGKGRLATAGNDNNVRLWKVESTGEDRKVTYLSTLLKHTQAVNVVRFSPKGEMLASAGDDGNVLLWVPSELQTQAGLGEDRSDDKETWRVKHMCRSSGAEIYDLAWSPDGVFIITGSMDNIARIYNAQTGQMVRQIAEHSHYVQGVAWDPLNEFVATQSSDRSVHIYSLKTKDGQFTLTPHGKIHKMDLPAKRISSSSPAPPDMTSRPQQLTANSLAIASPAPSTPGTPMASNLPMDPPPVSHSRRSSFGSSPSIRRSASPAPSLPLPAVKPMETSSPSLVGGLGGLSGLGVKNTSIYANETFTSFFRRLTFAPDGSLLFTPAGQFKTSHISATDSAKTTDEIINTVYVYTRAGFNKPPISHLPGHKKPSVAVRCSPIFYTLKEGIQPARTLTLDTSSGEDMFPSLPDPVVTAGQSFINQPQMDPPSSTPAEPSKPQTSAKTTEDGVDTSQNSAPVFALPYRIVYAVATQDAILVYDTQQQTPLIVVSNLHFATFTDLSWSTDGLTLLMSSSDGFCSTLSFAPGELGQQYTGPTGPHSTGQNNTTSGTSSTNATPLPTPTHAPSPAKAHAPASTAAAAPPASPARSNSANSIATQSSQPPTTGVVNNPTPILGSVPLVTATNSAQPPTLPLTTPPQTPLSTQGGATSGGTVLGKRDARTTSESEREDNKDASNTPAQPQKKRRIAPTLISSDGGKGVNICGKGTFCCKGFSSCHCNNSETFTLGSVHAVTALTISPSSASTIIESNSPAPAPPGSTGNSESDDNLGVVLRVGLGVGIPFVFGVIVAFWFFYRRRSRAAASLGPTEAFAPSLQENGTLSEKVATVPMTREQGPPQELATSQARPRLELQ</sequence>
<dbReference type="InterPro" id="IPR055410">
    <property type="entry name" value="Beta-prop_CAF1B_HIR1"/>
</dbReference>
<feature type="compositionally biased region" description="Low complexity" evidence="10">
    <location>
        <begin position="623"/>
        <end position="634"/>
    </location>
</feature>
<evidence type="ECO:0000313" key="13">
    <source>
        <dbReference type="EMBL" id="OGE58282.1"/>
    </source>
</evidence>
<evidence type="ECO:0000256" key="7">
    <source>
        <dbReference type="ARBA" id="ARBA00023204"/>
    </source>
</evidence>
<feature type="compositionally biased region" description="Polar residues" evidence="10">
    <location>
        <begin position="453"/>
        <end position="465"/>
    </location>
</feature>
<dbReference type="EMBL" id="LXJU01000001">
    <property type="protein sequence ID" value="OGE58282.1"/>
    <property type="molecule type" value="Genomic_DNA"/>
</dbReference>
<feature type="repeat" description="WD" evidence="9">
    <location>
        <begin position="59"/>
        <end position="90"/>
    </location>
</feature>
<feature type="domain" description="CAF1B/HIR1 beta-propeller" evidence="12">
    <location>
        <begin position="317"/>
        <end position="550"/>
    </location>
</feature>
<evidence type="ECO:0000256" key="6">
    <source>
        <dbReference type="ARBA" id="ARBA00022853"/>
    </source>
</evidence>
<dbReference type="GO" id="GO:0006335">
    <property type="term" value="P:DNA replication-dependent chromatin assembly"/>
    <property type="evidence" value="ECO:0007669"/>
    <property type="project" value="InterPro"/>
</dbReference>
<comment type="similarity">
    <text evidence="2">Belongs to the WD repeat HIR1 family.</text>
</comment>
<dbReference type="GeneID" id="34571703"/>
<feature type="compositionally biased region" description="Low complexity" evidence="10">
    <location>
        <begin position="587"/>
        <end position="615"/>
    </location>
</feature>
<reference evidence="13 14" key="1">
    <citation type="journal article" date="2016" name="Sci. Rep.">
        <title>Penicillium arizonense, a new, genome sequenced fungal species, reveals a high chemical diversity in secreted metabolites.</title>
        <authorList>
            <person name="Grijseels S."/>
            <person name="Nielsen J.C."/>
            <person name="Randelovic M."/>
            <person name="Nielsen J."/>
            <person name="Nielsen K.F."/>
            <person name="Workman M."/>
            <person name="Frisvad J.C."/>
        </authorList>
    </citation>
    <scope>NUCLEOTIDE SEQUENCE [LARGE SCALE GENOMIC DNA]</scope>
    <source>
        <strain evidence="13 14">CBS 141311</strain>
    </source>
</reference>
<feature type="compositionally biased region" description="Polar residues" evidence="10">
    <location>
        <begin position="230"/>
        <end position="241"/>
    </location>
</feature>
<evidence type="ECO:0000256" key="11">
    <source>
        <dbReference type="SAM" id="Phobius"/>
    </source>
</evidence>
<keyword evidence="3 9" id="KW-0853">WD repeat</keyword>
<keyword evidence="11" id="KW-0472">Membrane</keyword>
<feature type="compositionally biased region" description="Low complexity" evidence="10">
    <location>
        <begin position="562"/>
        <end position="579"/>
    </location>
</feature>
<proteinExistence type="inferred from homology"/>
<evidence type="ECO:0000256" key="2">
    <source>
        <dbReference type="ARBA" id="ARBA00007306"/>
    </source>
</evidence>
<keyword evidence="11" id="KW-1133">Transmembrane helix</keyword>
<dbReference type="Gene3D" id="2.130.10.10">
    <property type="entry name" value="YVTN repeat-like/Quinoprotein amine dehydrogenase"/>
    <property type="match status" value="2"/>
</dbReference>
<organism evidence="13 14">
    <name type="scientific">Penicillium arizonense</name>
    <dbReference type="NCBI Taxonomy" id="1835702"/>
    <lineage>
        <taxon>Eukaryota</taxon>
        <taxon>Fungi</taxon>
        <taxon>Dikarya</taxon>
        <taxon>Ascomycota</taxon>
        <taxon>Pezizomycotina</taxon>
        <taxon>Eurotiomycetes</taxon>
        <taxon>Eurotiomycetidae</taxon>
        <taxon>Eurotiales</taxon>
        <taxon>Aspergillaceae</taxon>
        <taxon>Penicillium</taxon>
    </lineage>
</organism>
<feature type="region of interest" description="Disordered" evidence="10">
    <location>
        <begin position="836"/>
        <end position="872"/>
    </location>
</feature>
<feature type="repeat" description="WD" evidence="9">
    <location>
        <begin position="10"/>
        <end position="52"/>
    </location>
</feature>
<keyword evidence="5" id="KW-0227">DNA damage</keyword>
<feature type="region of interest" description="Disordered" evidence="10">
    <location>
        <begin position="551"/>
        <end position="713"/>
    </location>
</feature>
<dbReference type="PROSITE" id="PS50082">
    <property type="entry name" value="WD_REPEATS_2"/>
    <property type="match status" value="4"/>
</dbReference>
<keyword evidence="11" id="KW-0812">Transmembrane</keyword>
<evidence type="ECO:0000256" key="1">
    <source>
        <dbReference type="ARBA" id="ARBA00004123"/>
    </source>
</evidence>
<feature type="domain" description="CAF1B/HIR1 beta-propeller" evidence="12">
    <location>
        <begin position="1"/>
        <end position="198"/>
    </location>
</feature>
<dbReference type="OrthoDB" id="71227at2759"/>
<keyword evidence="6" id="KW-0156">Chromatin regulator</keyword>
<dbReference type="InterPro" id="IPR045145">
    <property type="entry name" value="PTHR15271"/>
</dbReference>